<protein>
    <submittedName>
        <fullName evidence="3">Uncharacterized protein LOC104211777</fullName>
    </submittedName>
</protein>
<dbReference type="Proteomes" id="UP000189701">
    <property type="component" value="Unplaced"/>
</dbReference>
<dbReference type="AlphaFoldDB" id="A0A1U7UT04"/>
<sequence length="246" mass="27817">MGLNKSYGNIRSNVLAKRPAITVTEDYAIVTQKESQRTLGVTYTFKDPLTMLVGKGHEFRPKRPGLVCDYCGYKGHLKENCFKIVGYLSNFKSKKKGQNTGGRTYVNNATTEEKQGFYNGKVMRIGRENSGLHLIKENLPIAAASFLKENGETTLWHLRLGHASTKSMQHILELKNKIHAREQDNCEVCPLARQCRLQFPVSSIRSSSYFQLVHMDVWGPHKVPTYDRKLYFVTIVDDIAGLLGCT</sequence>
<dbReference type="PANTHER" id="PTHR34222">
    <property type="entry name" value="GAG_PRE-INTEGRS DOMAIN-CONTAINING PROTEIN"/>
    <property type="match status" value="1"/>
</dbReference>
<evidence type="ECO:0000313" key="3">
    <source>
        <dbReference type="RefSeq" id="XP_009759202.1"/>
    </source>
</evidence>
<evidence type="ECO:0000313" key="2">
    <source>
        <dbReference type="Proteomes" id="UP000189701"/>
    </source>
</evidence>
<reference evidence="2" key="1">
    <citation type="journal article" date="2013" name="Genome Biol.">
        <title>Reference genomes and transcriptomes of Nicotiana sylvestris and Nicotiana tomentosiformis.</title>
        <authorList>
            <person name="Sierro N."/>
            <person name="Battey J.N."/>
            <person name="Ouadi S."/>
            <person name="Bovet L."/>
            <person name="Goepfert S."/>
            <person name="Bakaher N."/>
            <person name="Peitsch M.C."/>
            <person name="Ivanov N.V."/>
        </authorList>
    </citation>
    <scope>NUCLEOTIDE SEQUENCE [LARGE SCALE GENOMIC DNA]</scope>
</reference>
<proteinExistence type="predicted"/>
<accession>A0A1U7UT04</accession>
<feature type="domain" description="GAG-pre-integrase" evidence="1">
    <location>
        <begin position="139"/>
        <end position="194"/>
    </location>
</feature>
<dbReference type="OrthoDB" id="1304467at2759"/>
<evidence type="ECO:0000259" key="1">
    <source>
        <dbReference type="Pfam" id="PF13976"/>
    </source>
</evidence>
<dbReference type="STRING" id="4096.A0A1U7UT04"/>
<dbReference type="InterPro" id="IPR025724">
    <property type="entry name" value="GAG-pre-integrase_dom"/>
</dbReference>
<name>A0A1U7UT04_NICSY</name>
<organism evidence="2 3">
    <name type="scientific">Nicotiana sylvestris</name>
    <name type="common">Wood tobacco</name>
    <name type="synonym">South American tobacco</name>
    <dbReference type="NCBI Taxonomy" id="4096"/>
    <lineage>
        <taxon>Eukaryota</taxon>
        <taxon>Viridiplantae</taxon>
        <taxon>Streptophyta</taxon>
        <taxon>Embryophyta</taxon>
        <taxon>Tracheophyta</taxon>
        <taxon>Spermatophyta</taxon>
        <taxon>Magnoliopsida</taxon>
        <taxon>eudicotyledons</taxon>
        <taxon>Gunneridae</taxon>
        <taxon>Pentapetalae</taxon>
        <taxon>asterids</taxon>
        <taxon>lamiids</taxon>
        <taxon>Solanales</taxon>
        <taxon>Solanaceae</taxon>
        <taxon>Nicotianoideae</taxon>
        <taxon>Nicotianeae</taxon>
        <taxon>Nicotiana</taxon>
    </lineage>
</organism>
<dbReference type="RefSeq" id="XP_009759202.1">
    <property type="nucleotide sequence ID" value="XM_009760900.1"/>
</dbReference>
<reference evidence="3" key="2">
    <citation type="submission" date="2025-08" db="UniProtKB">
        <authorList>
            <consortium name="RefSeq"/>
        </authorList>
    </citation>
    <scope>IDENTIFICATION</scope>
    <source>
        <tissue evidence="3">Leaf</tissue>
    </source>
</reference>
<dbReference type="Pfam" id="PF13976">
    <property type="entry name" value="gag_pre-integrs"/>
    <property type="match status" value="1"/>
</dbReference>
<dbReference type="PANTHER" id="PTHR34222:SF77">
    <property type="entry name" value="CCHC-TYPE DOMAIN-CONTAINING PROTEIN"/>
    <property type="match status" value="1"/>
</dbReference>
<keyword evidence="2" id="KW-1185">Reference proteome</keyword>
<gene>
    <name evidence="3" type="primary">LOC104211777</name>
</gene>
<dbReference type="eggNOG" id="KOG0017">
    <property type="taxonomic scope" value="Eukaryota"/>
</dbReference>